<evidence type="ECO:0000313" key="2">
    <source>
        <dbReference type="EnsemblPlants" id="TraesCSU02G004800.1.cds1"/>
    </source>
</evidence>
<sequence>MDMEGADVLVDILRCLPPRSLAAIRCVCKAWRATVDDHRLLRTDILPLSLDGVIYETREMDDDAQRLFARRSTAHQITTGLEHIDGSPDEEVLFRPMYDCCSGLILLHDRVVNPATRQWARFPRLRHRARAGAATTVIADHAVSPHYEVLLIPCGCNPESVGAVEWPSSPYVIHVFSSKTRRWKDRSLVRQGDATGTAADMDLWPVELFHSAYWQGVLYVRSQYGSVLRYLEHLQ</sequence>
<accession>A0A3B6U9J8</accession>
<dbReference type="Gene3D" id="1.20.1280.50">
    <property type="match status" value="1"/>
</dbReference>
<evidence type="ECO:0000313" key="3">
    <source>
        <dbReference type="Proteomes" id="UP000019116"/>
    </source>
</evidence>
<organism evidence="2">
    <name type="scientific">Triticum aestivum</name>
    <name type="common">Wheat</name>
    <dbReference type="NCBI Taxonomy" id="4565"/>
    <lineage>
        <taxon>Eukaryota</taxon>
        <taxon>Viridiplantae</taxon>
        <taxon>Streptophyta</taxon>
        <taxon>Embryophyta</taxon>
        <taxon>Tracheophyta</taxon>
        <taxon>Spermatophyta</taxon>
        <taxon>Magnoliopsida</taxon>
        <taxon>Liliopsida</taxon>
        <taxon>Poales</taxon>
        <taxon>Poaceae</taxon>
        <taxon>BOP clade</taxon>
        <taxon>Pooideae</taxon>
        <taxon>Triticodae</taxon>
        <taxon>Triticeae</taxon>
        <taxon>Triticinae</taxon>
        <taxon>Triticum</taxon>
    </lineage>
</organism>
<dbReference type="InterPro" id="IPR001810">
    <property type="entry name" value="F-box_dom"/>
</dbReference>
<feature type="domain" description="F-box" evidence="1">
    <location>
        <begin position="7"/>
        <end position="44"/>
    </location>
</feature>
<dbReference type="Proteomes" id="UP000019116">
    <property type="component" value="Chromosome Un"/>
</dbReference>
<name>A0A3B6U9J8_WHEAT</name>
<dbReference type="PANTHER" id="PTHR34591">
    <property type="entry name" value="OS03G0653100 PROTEIN-RELATED"/>
    <property type="match status" value="1"/>
</dbReference>
<reference evidence="2" key="1">
    <citation type="submission" date="2018-08" db="EMBL/GenBank/DDBJ databases">
        <authorList>
            <person name="Rossello M."/>
        </authorList>
    </citation>
    <scope>NUCLEOTIDE SEQUENCE [LARGE SCALE GENOMIC DNA]</scope>
    <source>
        <strain evidence="2">cv. Chinese Spring</strain>
    </source>
</reference>
<reference evidence="2" key="2">
    <citation type="submission" date="2018-10" db="UniProtKB">
        <authorList>
            <consortium name="EnsemblPlants"/>
        </authorList>
    </citation>
    <scope>IDENTIFICATION</scope>
</reference>
<dbReference type="Gramene" id="TraesWEE_scaffold_043978_01G000300.1">
    <property type="protein sequence ID" value="TraesWEE_scaffold_043978_01G000300.1"/>
    <property type="gene ID" value="TraesWEE_scaffold_043978_01G000300"/>
</dbReference>
<dbReference type="OrthoDB" id="665951at2759"/>
<dbReference type="SUPFAM" id="SSF81383">
    <property type="entry name" value="F-box domain"/>
    <property type="match status" value="1"/>
</dbReference>
<dbReference type="InterPro" id="IPR036047">
    <property type="entry name" value="F-box-like_dom_sf"/>
</dbReference>
<protein>
    <recommendedName>
        <fullName evidence="1">F-box domain-containing protein</fullName>
    </recommendedName>
</protein>
<dbReference type="STRING" id="4565.A0A3B6U9J8"/>
<dbReference type="PANTHER" id="PTHR34591:SF35">
    <property type="entry name" value="F-BOX DOMAIN-CONTAINING PROTEIN"/>
    <property type="match status" value="1"/>
</dbReference>
<dbReference type="OMA" id="MASWEER"/>
<dbReference type="Pfam" id="PF00646">
    <property type="entry name" value="F-box"/>
    <property type="match status" value="1"/>
</dbReference>
<dbReference type="SMART" id="SM00256">
    <property type="entry name" value="FBOX"/>
    <property type="match status" value="1"/>
</dbReference>
<proteinExistence type="predicted"/>
<dbReference type="EnsemblPlants" id="TraesCSU02G004800.1">
    <property type="protein sequence ID" value="TraesCSU02G004800.1.cds1"/>
    <property type="gene ID" value="TraesCSU02G004800"/>
</dbReference>
<dbReference type="Gramene" id="TraesCSU02G004800.1">
    <property type="protein sequence ID" value="TraesCSU02G004800.1.cds1"/>
    <property type="gene ID" value="TraesCSU02G004800"/>
</dbReference>
<dbReference type="Gramene" id="TraesNOR1B03G00406160.1">
    <property type="protein sequence ID" value="TraesNOR1B03G00406160.1.CDS1"/>
    <property type="gene ID" value="TraesNOR1B03G00406160"/>
</dbReference>
<evidence type="ECO:0000259" key="1">
    <source>
        <dbReference type="SMART" id="SM00256"/>
    </source>
</evidence>
<keyword evidence="3" id="KW-1185">Reference proteome</keyword>
<dbReference type="AlphaFoldDB" id="A0A3B6U9J8"/>